<dbReference type="OrthoDB" id="415532at2759"/>
<dbReference type="AlphaFoldDB" id="A0A1S8BGC8"/>
<evidence type="ECO:0000313" key="4">
    <source>
        <dbReference type="Proteomes" id="UP000190776"/>
    </source>
</evidence>
<dbReference type="Proteomes" id="UP000190776">
    <property type="component" value="Unassembled WGS sequence"/>
</dbReference>
<evidence type="ECO:0000256" key="1">
    <source>
        <dbReference type="SAM" id="MobiDB-lite"/>
    </source>
</evidence>
<dbReference type="Pfam" id="PF14033">
    <property type="entry name" value="DUF4246"/>
    <property type="match status" value="1"/>
</dbReference>
<gene>
    <name evidence="3" type="ORF">BK809_0003730</name>
</gene>
<evidence type="ECO:0000259" key="2">
    <source>
        <dbReference type="Pfam" id="PF14033"/>
    </source>
</evidence>
<comment type="caution">
    <text evidence="3">The sequence shown here is derived from an EMBL/GenBank/DDBJ whole genome shotgun (WGS) entry which is preliminary data.</text>
</comment>
<evidence type="ECO:0000313" key="3">
    <source>
        <dbReference type="EMBL" id="OMP86560.1"/>
    </source>
</evidence>
<accession>A0A1S8BGC8</accession>
<name>A0A1S8BGC8_9PEZI</name>
<sequence>MFYFVSNRNHSQTPSSLPTSKTNSELPSSRSRIIPEERKNCSLDDCFANETNRVIPVPPTHEATEEITSSKAGDTPTRWSRKYQWLLSEVRFGGDTDVNITSNINNLHPLHHKELYAVLEKLIAKAVPAWSLVLGT</sequence>
<dbReference type="PANTHER" id="PTHR33119">
    <property type="entry name" value="IFI3P"/>
    <property type="match status" value="1"/>
</dbReference>
<feature type="region of interest" description="Disordered" evidence="1">
    <location>
        <begin position="1"/>
        <end position="30"/>
    </location>
</feature>
<reference evidence="3 4" key="1">
    <citation type="submission" date="2017-01" db="EMBL/GenBank/DDBJ databases">
        <title>Draft genome sequence of Diplodia seriata F98.1, a fungal species involved in grapevine trunk diseases.</title>
        <authorList>
            <person name="Robert-Siegwald G."/>
            <person name="Vallet J."/>
            <person name="Abou-Mansour E."/>
            <person name="Xu J."/>
            <person name="Rey P."/>
            <person name="Bertsch C."/>
            <person name="Rego C."/>
            <person name="Larignon P."/>
            <person name="Fontaine F."/>
            <person name="Lebrun M.-H."/>
        </authorList>
    </citation>
    <scope>NUCLEOTIDE SEQUENCE [LARGE SCALE GENOMIC DNA]</scope>
    <source>
        <strain evidence="3 4">F98.1</strain>
    </source>
</reference>
<dbReference type="PANTHER" id="PTHR33119:SF1">
    <property type="entry name" value="FE2OG DIOXYGENASE DOMAIN-CONTAINING PROTEIN"/>
    <property type="match status" value="1"/>
</dbReference>
<protein>
    <recommendedName>
        <fullName evidence="2">DUF4246 domain-containing protein</fullName>
    </recommendedName>
</protein>
<proteinExistence type="predicted"/>
<dbReference type="InterPro" id="IPR049192">
    <property type="entry name" value="DUF4246_C"/>
</dbReference>
<feature type="domain" description="DUF4246" evidence="2">
    <location>
        <begin position="30"/>
        <end position="134"/>
    </location>
</feature>
<dbReference type="InterPro" id="IPR025340">
    <property type="entry name" value="DUF4246"/>
</dbReference>
<dbReference type="EMBL" id="MSZU01000080">
    <property type="protein sequence ID" value="OMP86560.1"/>
    <property type="molecule type" value="Genomic_DNA"/>
</dbReference>
<dbReference type="STRING" id="420778.A0A1S8BGC8"/>
<organism evidence="3 4">
    <name type="scientific">Diplodia seriata</name>
    <dbReference type="NCBI Taxonomy" id="420778"/>
    <lineage>
        <taxon>Eukaryota</taxon>
        <taxon>Fungi</taxon>
        <taxon>Dikarya</taxon>
        <taxon>Ascomycota</taxon>
        <taxon>Pezizomycotina</taxon>
        <taxon>Dothideomycetes</taxon>
        <taxon>Dothideomycetes incertae sedis</taxon>
        <taxon>Botryosphaeriales</taxon>
        <taxon>Botryosphaeriaceae</taxon>
        <taxon>Diplodia</taxon>
    </lineage>
</organism>